<dbReference type="InterPro" id="IPR036259">
    <property type="entry name" value="MFS_trans_sf"/>
</dbReference>
<evidence type="ECO:0008006" key="8">
    <source>
        <dbReference type="Google" id="ProtNLM"/>
    </source>
</evidence>
<sequence length="314" mass="35366">MWILKDWRWMSQLLFGPGLLSLAYYWLVPESVRWLITKGKAEEATHVFRKMAKMNGRELSPDFDSRVEAMAMANQEPEPPTKEISLKDIEIRNSSVISIDSKRRNSKEKQTSASLKQILKSHTLMCRIFCAVCCWCIITMVFFGLALRSVTVAGNKYKNFILTVLLGEVPGYIATYFLMDVKQVGRRPSLYLSLALTGAMCLLFHVCKDYAMLQFILMLVGKFSITFAFAVIYIFTAEMFPTELRNSLLGICSMTGHVGSMLAPQTAFLAKSLDPMYIWGTTALIAAALSFQFPETINARLPDTIGEAEKLGNK</sequence>
<keyword evidence="7" id="KW-1185">Reference proteome</keyword>
<proteinExistence type="predicted"/>
<dbReference type="SMR" id="A0A482X2E6"/>
<dbReference type="Gene3D" id="1.20.1250.20">
    <property type="entry name" value="MFS general substrate transporter like domains"/>
    <property type="match status" value="1"/>
</dbReference>
<evidence type="ECO:0000256" key="1">
    <source>
        <dbReference type="ARBA" id="ARBA00004141"/>
    </source>
</evidence>
<feature type="transmembrane region" description="Helical" evidence="5">
    <location>
        <begin position="212"/>
        <end position="236"/>
    </location>
</feature>
<evidence type="ECO:0000256" key="3">
    <source>
        <dbReference type="ARBA" id="ARBA00022989"/>
    </source>
</evidence>
<dbReference type="EMBL" id="QKKF02019433">
    <property type="protein sequence ID" value="RZF40057.1"/>
    <property type="molecule type" value="Genomic_DNA"/>
</dbReference>
<feature type="transmembrane region" description="Helical" evidence="5">
    <location>
        <begin position="190"/>
        <end position="206"/>
    </location>
</feature>
<evidence type="ECO:0000313" key="7">
    <source>
        <dbReference type="Proteomes" id="UP000291343"/>
    </source>
</evidence>
<evidence type="ECO:0000256" key="5">
    <source>
        <dbReference type="SAM" id="Phobius"/>
    </source>
</evidence>
<dbReference type="InParanoid" id="A0A482X2E6"/>
<evidence type="ECO:0000256" key="2">
    <source>
        <dbReference type="ARBA" id="ARBA00022692"/>
    </source>
</evidence>
<feature type="transmembrane region" description="Helical" evidence="5">
    <location>
        <begin position="159"/>
        <end position="178"/>
    </location>
</feature>
<dbReference type="GO" id="GO:0022857">
    <property type="term" value="F:transmembrane transporter activity"/>
    <property type="evidence" value="ECO:0007669"/>
    <property type="project" value="InterPro"/>
</dbReference>
<organism evidence="6 7">
    <name type="scientific">Laodelphax striatellus</name>
    <name type="common">Small brown planthopper</name>
    <name type="synonym">Delphax striatella</name>
    <dbReference type="NCBI Taxonomy" id="195883"/>
    <lineage>
        <taxon>Eukaryota</taxon>
        <taxon>Metazoa</taxon>
        <taxon>Ecdysozoa</taxon>
        <taxon>Arthropoda</taxon>
        <taxon>Hexapoda</taxon>
        <taxon>Insecta</taxon>
        <taxon>Pterygota</taxon>
        <taxon>Neoptera</taxon>
        <taxon>Paraneoptera</taxon>
        <taxon>Hemiptera</taxon>
        <taxon>Auchenorrhyncha</taxon>
        <taxon>Fulgoroidea</taxon>
        <taxon>Delphacidae</taxon>
        <taxon>Criomorphinae</taxon>
        <taxon>Laodelphax</taxon>
    </lineage>
</organism>
<evidence type="ECO:0000313" key="6">
    <source>
        <dbReference type="EMBL" id="RZF40057.1"/>
    </source>
</evidence>
<dbReference type="Pfam" id="PF00083">
    <property type="entry name" value="Sugar_tr"/>
    <property type="match status" value="1"/>
</dbReference>
<keyword evidence="4 5" id="KW-0472">Membrane</keyword>
<dbReference type="STRING" id="195883.A0A482X2E6"/>
<dbReference type="GO" id="GO:0016020">
    <property type="term" value="C:membrane"/>
    <property type="evidence" value="ECO:0007669"/>
    <property type="project" value="UniProtKB-SubCell"/>
</dbReference>
<feature type="transmembrane region" description="Helical" evidence="5">
    <location>
        <begin position="124"/>
        <end position="147"/>
    </location>
</feature>
<keyword evidence="3 5" id="KW-1133">Transmembrane helix</keyword>
<protein>
    <recommendedName>
        <fullName evidence="8">Major facilitator superfamily (MFS) profile domain-containing protein</fullName>
    </recommendedName>
</protein>
<name>A0A482X2E6_LAOST</name>
<dbReference type="Proteomes" id="UP000291343">
    <property type="component" value="Unassembled WGS sequence"/>
</dbReference>
<reference evidence="6 7" key="1">
    <citation type="journal article" date="2017" name="Gigascience">
        <title>Genome sequence of the small brown planthopper, Laodelphax striatellus.</title>
        <authorList>
            <person name="Zhu J."/>
            <person name="Jiang F."/>
            <person name="Wang X."/>
            <person name="Yang P."/>
            <person name="Bao Y."/>
            <person name="Zhao W."/>
            <person name="Wang W."/>
            <person name="Lu H."/>
            <person name="Wang Q."/>
            <person name="Cui N."/>
            <person name="Li J."/>
            <person name="Chen X."/>
            <person name="Luo L."/>
            <person name="Yu J."/>
            <person name="Kang L."/>
            <person name="Cui F."/>
        </authorList>
    </citation>
    <scope>NUCLEOTIDE SEQUENCE [LARGE SCALE GENOMIC DNA]</scope>
    <source>
        <strain evidence="6">Lst14</strain>
    </source>
</reference>
<dbReference type="AlphaFoldDB" id="A0A482X2E6"/>
<evidence type="ECO:0000256" key="4">
    <source>
        <dbReference type="ARBA" id="ARBA00023136"/>
    </source>
</evidence>
<comment type="subcellular location">
    <subcellularLocation>
        <location evidence="1">Membrane</location>
        <topology evidence="1">Multi-pass membrane protein</topology>
    </subcellularLocation>
</comment>
<dbReference type="SUPFAM" id="SSF103473">
    <property type="entry name" value="MFS general substrate transporter"/>
    <property type="match status" value="1"/>
</dbReference>
<gene>
    <name evidence="6" type="ORF">LSTR_LSTR002460</name>
</gene>
<feature type="transmembrane region" description="Helical" evidence="5">
    <location>
        <begin position="276"/>
        <end position="293"/>
    </location>
</feature>
<accession>A0A482X2E6</accession>
<dbReference type="InterPro" id="IPR005828">
    <property type="entry name" value="MFS_sugar_transport-like"/>
</dbReference>
<keyword evidence="2 5" id="KW-0812">Transmembrane</keyword>
<dbReference type="PANTHER" id="PTHR24064">
    <property type="entry name" value="SOLUTE CARRIER FAMILY 22 MEMBER"/>
    <property type="match status" value="1"/>
</dbReference>
<feature type="transmembrane region" description="Helical" evidence="5">
    <location>
        <begin position="12"/>
        <end position="28"/>
    </location>
</feature>
<dbReference type="OrthoDB" id="2261376at2759"/>
<comment type="caution">
    <text evidence="6">The sequence shown here is derived from an EMBL/GenBank/DDBJ whole genome shotgun (WGS) entry which is preliminary data.</text>
</comment>